<organism evidence="1 2">
    <name type="scientific">Catharanthus roseus</name>
    <name type="common">Madagascar periwinkle</name>
    <name type="synonym">Vinca rosea</name>
    <dbReference type="NCBI Taxonomy" id="4058"/>
    <lineage>
        <taxon>Eukaryota</taxon>
        <taxon>Viridiplantae</taxon>
        <taxon>Streptophyta</taxon>
        <taxon>Embryophyta</taxon>
        <taxon>Tracheophyta</taxon>
        <taxon>Spermatophyta</taxon>
        <taxon>Magnoliopsida</taxon>
        <taxon>eudicotyledons</taxon>
        <taxon>Gunneridae</taxon>
        <taxon>Pentapetalae</taxon>
        <taxon>asterids</taxon>
        <taxon>lamiids</taxon>
        <taxon>Gentianales</taxon>
        <taxon>Apocynaceae</taxon>
        <taxon>Rauvolfioideae</taxon>
        <taxon>Vinceae</taxon>
        <taxon>Catharanthinae</taxon>
        <taxon>Catharanthus</taxon>
    </lineage>
</organism>
<protein>
    <submittedName>
        <fullName evidence="1">Uncharacterized protein</fullName>
    </submittedName>
</protein>
<gene>
    <name evidence="1" type="ORF">M9H77_30483</name>
</gene>
<evidence type="ECO:0000313" key="1">
    <source>
        <dbReference type="EMBL" id="KAI5653296.1"/>
    </source>
</evidence>
<comment type="caution">
    <text evidence="1">The sequence shown here is derived from an EMBL/GenBank/DDBJ whole genome shotgun (WGS) entry which is preliminary data.</text>
</comment>
<reference evidence="2" key="1">
    <citation type="journal article" date="2023" name="Nat. Plants">
        <title>Single-cell RNA sequencing provides a high-resolution roadmap for understanding the multicellular compartmentation of specialized metabolism.</title>
        <authorList>
            <person name="Sun S."/>
            <person name="Shen X."/>
            <person name="Li Y."/>
            <person name="Li Y."/>
            <person name="Wang S."/>
            <person name="Li R."/>
            <person name="Zhang H."/>
            <person name="Shen G."/>
            <person name="Guo B."/>
            <person name="Wei J."/>
            <person name="Xu J."/>
            <person name="St-Pierre B."/>
            <person name="Chen S."/>
            <person name="Sun C."/>
        </authorList>
    </citation>
    <scope>NUCLEOTIDE SEQUENCE [LARGE SCALE GENOMIC DNA]</scope>
</reference>
<name>A0ACC0A1A7_CATRO</name>
<dbReference type="Proteomes" id="UP001060085">
    <property type="component" value="Linkage Group LG07"/>
</dbReference>
<sequence length="97" mass="11652">MKKRKNPLRPGCQFWLRSCVQKRQRIALYVASLPYEGLFRWRGRFRLWRVDPLEEGRRPRRISSGRSGAQFEPSVKFLFILSCKVDCREARRCHTQP</sequence>
<dbReference type="EMBL" id="CM044707">
    <property type="protein sequence ID" value="KAI5653296.1"/>
    <property type="molecule type" value="Genomic_DNA"/>
</dbReference>
<proteinExistence type="predicted"/>
<accession>A0ACC0A1A7</accession>
<keyword evidence="2" id="KW-1185">Reference proteome</keyword>
<evidence type="ECO:0000313" key="2">
    <source>
        <dbReference type="Proteomes" id="UP001060085"/>
    </source>
</evidence>